<reference evidence="3" key="1">
    <citation type="journal article" date="2019" name="Int. J. Syst. Evol. Microbiol.">
        <title>The Global Catalogue of Microorganisms (GCM) 10K type strain sequencing project: providing services to taxonomists for standard genome sequencing and annotation.</title>
        <authorList>
            <consortium name="The Broad Institute Genomics Platform"/>
            <consortium name="The Broad Institute Genome Sequencing Center for Infectious Disease"/>
            <person name="Wu L."/>
            <person name="Ma J."/>
        </authorList>
    </citation>
    <scope>NUCLEOTIDE SEQUENCE [LARGE SCALE GENOMIC DNA]</scope>
    <source>
        <strain evidence="3">JCM 16924</strain>
    </source>
</reference>
<keyword evidence="3" id="KW-1185">Reference proteome</keyword>
<feature type="domain" description="Mycothiol-dependent maleylpyruvate isomerase metal-binding" evidence="1">
    <location>
        <begin position="84"/>
        <end position="204"/>
    </location>
</feature>
<comment type="caution">
    <text evidence="2">The sequence shown here is derived from an EMBL/GenBank/DDBJ whole genome shotgun (WGS) entry which is preliminary data.</text>
</comment>
<protein>
    <recommendedName>
        <fullName evidence="1">Mycothiol-dependent maleylpyruvate isomerase metal-binding domain-containing protein</fullName>
    </recommendedName>
</protein>
<dbReference type="EMBL" id="BAAAZX010000019">
    <property type="protein sequence ID" value="GAA4010911.1"/>
    <property type="molecule type" value="Genomic_DNA"/>
</dbReference>
<sequence>MDDQIPYETGEFGRIAGQAVEIQLAGVAVRRLLQVEVHARDPQACPKGKVNQPAPLSRLFKRPRRALPTVRRMNKDDLYPYMTECAAEAARVARGVPAARLADPTHCPDWDVRALVNHWVLYTSHGLEHRALRKQLPEELTARDFTADPDWAEAYAAQLDRAVAAWADPAVWEGEVDLGMGTMPAPELASMIIKETAVHGWDVAAATGQEFHVSEGAARLVLDVVVTHGDLYRQYDGFADPVPVRDDAPVFERALAASGRDPRLAGAVRD</sequence>
<dbReference type="InterPro" id="IPR017520">
    <property type="entry name" value="CHP03086"/>
</dbReference>
<dbReference type="Gene3D" id="1.20.120.450">
    <property type="entry name" value="dinb family like domain"/>
    <property type="match status" value="1"/>
</dbReference>
<dbReference type="SUPFAM" id="SSF109854">
    <property type="entry name" value="DinB/YfiT-like putative metalloenzymes"/>
    <property type="match status" value="1"/>
</dbReference>
<evidence type="ECO:0000313" key="3">
    <source>
        <dbReference type="Proteomes" id="UP001500456"/>
    </source>
</evidence>
<proteinExistence type="predicted"/>
<dbReference type="InterPro" id="IPR034660">
    <property type="entry name" value="DinB/YfiT-like"/>
</dbReference>
<organism evidence="2 3">
    <name type="scientific">Streptomyces plumbiresistens</name>
    <dbReference type="NCBI Taxonomy" id="511811"/>
    <lineage>
        <taxon>Bacteria</taxon>
        <taxon>Bacillati</taxon>
        <taxon>Actinomycetota</taxon>
        <taxon>Actinomycetes</taxon>
        <taxon>Kitasatosporales</taxon>
        <taxon>Streptomycetaceae</taxon>
        <taxon>Streptomyces</taxon>
    </lineage>
</organism>
<dbReference type="NCBIfam" id="TIGR03083">
    <property type="entry name" value="maleylpyruvate isomerase family mycothiol-dependent enzyme"/>
    <property type="match status" value="1"/>
</dbReference>
<dbReference type="InterPro" id="IPR024344">
    <property type="entry name" value="MDMPI_metal-binding"/>
</dbReference>
<dbReference type="Pfam" id="PF11716">
    <property type="entry name" value="MDMPI_N"/>
    <property type="match status" value="1"/>
</dbReference>
<dbReference type="InterPro" id="IPR017517">
    <property type="entry name" value="Maleyloyr_isom"/>
</dbReference>
<dbReference type="NCBIfam" id="TIGR03086">
    <property type="entry name" value="TIGR03086 family metal-binding protein"/>
    <property type="match status" value="1"/>
</dbReference>
<dbReference type="Proteomes" id="UP001500456">
    <property type="component" value="Unassembled WGS sequence"/>
</dbReference>
<accession>A0ABP7SF23</accession>
<evidence type="ECO:0000259" key="1">
    <source>
        <dbReference type="Pfam" id="PF11716"/>
    </source>
</evidence>
<evidence type="ECO:0000313" key="2">
    <source>
        <dbReference type="EMBL" id="GAA4010911.1"/>
    </source>
</evidence>
<gene>
    <name evidence="2" type="ORF">GCM10022232_60070</name>
</gene>
<name>A0ABP7SF23_9ACTN</name>